<dbReference type="InterPro" id="IPR002110">
    <property type="entry name" value="Ankyrin_rpt"/>
</dbReference>
<keyword evidence="1" id="KW-0677">Repeat</keyword>
<dbReference type="InterPro" id="IPR050745">
    <property type="entry name" value="Multifunctional_regulatory"/>
</dbReference>
<dbReference type="Pfam" id="PF13637">
    <property type="entry name" value="Ank_4"/>
    <property type="match status" value="1"/>
</dbReference>
<proteinExistence type="predicted"/>
<dbReference type="PANTHER" id="PTHR24189:SF50">
    <property type="entry name" value="ANKYRIN REPEAT AND SOCS BOX PROTEIN 2"/>
    <property type="match status" value="1"/>
</dbReference>
<dbReference type="Proteomes" id="UP001056384">
    <property type="component" value="Chromosome 16"/>
</dbReference>
<reference evidence="3" key="1">
    <citation type="submission" date="2022-06" db="EMBL/GenBank/DDBJ databases">
        <title>Complete genome sequences of two strains of the flax pathogen Septoria linicola.</title>
        <authorList>
            <person name="Lapalu N."/>
            <person name="Simon A."/>
            <person name="Demenou B."/>
            <person name="Paumier D."/>
            <person name="Guillot M.-P."/>
            <person name="Gout L."/>
            <person name="Valade R."/>
        </authorList>
    </citation>
    <scope>NUCLEOTIDE SEQUENCE</scope>
    <source>
        <strain evidence="3">SE15195</strain>
    </source>
</reference>
<gene>
    <name evidence="3" type="ORF">Slin15195_G130850</name>
</gene>
<evidence type="ECO:0000313" key="3">
    <source>
        <dbReference type="EMBL" id="USW59766.1"/>
    </source>
</evidence>
<sequence>MNERMVEYLLSEGVRVVADDVRAATLSRVKPIIRLLLEHGWPINAKSGWYDPPVLAYVTEDLELTRWFLSQNADPNAQCGIDRTPLSIGIQKGSVAVIEMLFAHGGTIHCGQLLHWAASRQKDDRLAVVNILLRKGALLNAIMYENDEDSFIQREPFGLGTPLHVVPTRFMWPFAIRSSSTEQTLFSGRTSVAIS</sequence>
<dbReference type="Gene3D" id="1.25.40.20">
    <property type="entry name" value="Ankyrin repeat-containing domain"/>
    <property type="match status" value="1"/>
</dbReference>
<accession>A0A9Q9B9Z3</accession>
<keyword evidence="2" id="KW-0040">ANK repeat</keyword>
<dbReference type="SUPFAM" id="SSF48403">
    <property type="entry name" value="Ankyrin repeat"/>
    <property type="match status" value="1"/>
</dbReference>
<evidence type="ECO:0000256" key="2">
    <source>
        <dbReference type="ARBA" id="ARBA00023043"/>
    </source>
</evidence>
<dbReference type="AlphaFoldDB" id="A0A9Q9B9Z3"/>
<evidence type="ECO:0000313" key="4">
    <source>
        <dbReference type="Proteomes" id="UP001056384"/>
    </source>
</evidence>
<evidence type="ECO:0000256" key="1">
    <source>
        <dbReference type="ARBA" id="ARBA00022737"/>
    </source>
</evidence>
<dbReference type="InterPro" id="IPR036770">
    <property type="entry name" value="Ankyrin_rpt-contain_sf"/>
</dbReference>
<organism evidence="3 4">
    <name type="scientific">Septoria linicola</name>
    <dbReference type="NCBI Taxonomy" id="215465"/>
    <lineage>
        <taxon>Eukaryota</taxon>
        <taxon>Fungi</taxon>
        <taxon>Dikarya</taxon>
        <taxon>Ascomycota</taxon>
        <taxon>Pezizomycotina</taxon>
        <taxon>Dothideomycetes</taxon>
        <taxon>Dothideomycetidae</taxon>
        <taxon>Mycosphaerellales</taxon>
        <taxon>Mycosphaerellaceae</taxon>
        <taxon>Septoria</taxon>
    </lineage>
</organism>
<dbReference type="Pfam" id="PF00023">
    <property type="entry name" value="Ank"/>
    <property type="match status" value="1"/>
</dbReference>
<dbReference type="EMBL" id="CP099433">
    <property type="protein sequence ID" value="USW59766.1"/>
    <property type="molecule type" value="Genomic_DNA"/>
</dbReference>
<protein>
    <submittedName>
        <fullName evidence="3">Ankyrin repeat-containing domain superfamily</fullName>
    </submittedName>
</protein>
<name>A0A9Q9B9Z3_9PEZI</name>
<keyword evidence="4" id="KW-1185">Reference proteome</keyword>
<dbReference type="PANTHER" id="PTHR24189">
    <property type="entry name" value="MYOTROPHIN"/>
    <property type="match status" value="1"/>
</dbReference>